<reference evidence="4" key="2">
    <citation type="submission" date="2017-06" db="EMBL/GenBank/DDBJ databases">
        <title>WGS assembly of Brachypodium distachyon.</title>
        <authorList>
            <consortium name="The International Brachypodium Initiative"/>
            <person name="Lucas S."/>
            <person name="Harmon-Smith M."/>
            <person name="Lail K."/>
            <person name="Tice H."/>
            <person name="Grimwood J."/>
            <person name="Bruce D."/>
            <person name="Barry K."/>
            <person name="Shu S."/>
            <person name="Lindquist E."/>
            <person name="Wang M."/>
            <person name="Pitluck S."/>
            <person name="Vogel J.P."/>
            <person name="Garvin D.F."/>
            <person name="Mockler T.C."/>
            <person name="Schmutz J."/>
            <person name="Rokhsar D."/>
            <person name="Bevan M.W."/>
        </authorList>
    </citation>
    <scope>NUCLEOTIDE SEQUENCE</scope>
    <source>
        <strain evidence="4">Bd21</strain>
    </source>
</reference>
<dbReference type="Proteomes" id="UP000008810">
    <property type="component" value="Chromosome 3"/>
</dbReference>
<keyword evidence="3" id="KW-0732">Signal</keyword>
<dbReference type="OMA" id="SDSWNGH"/>
<evidence type="ECO:0000313" key="5">
    <source>
        <dbReference type="EnsemblPlants" id="KQJ94900"/>
    </source>
</evidence>
<dbReference type="GO" id="GO:0009507">
    <property type="term" value="C:chloroplast"/>
    <property type="evidence" value="ECO:0000318"/>
    <property type="project" value="GO_Central"/>
</dbReference>
<accession>I1I0K1</accession>
<dbReference type="eggNOG" id="ENOG502QUI9">
    <property type="taxonomic scope" value="Eukaryota"/>
</dbReference>
<dbReference type="EMBL" id="CM000882">
    <property type="protein sequence ID" value="KQJ94900.1"/>
    <property type="molecule type" value="Genomic_DNA"/>
</dbReference>
<dbReference type="Gramene" id="KQJ94900">
    <property type="protein sequence ID" value="KQJ94900"/>
    <property type="gene ID" value="BRADI_3g13940v3"/>
</dbReference>
<feature type="region of interest" description="Disordered" evidence="1">
    <location>
        <begin position="28"/>
        <end position="51"/>
    </location>
</feature>
<dbReference type="Pfam" id="PF07466">
    <property type="entry name" value="DUF1517"/>
    <property type="match status" value="1"/>
</dbReference>
<proteinExistence type="predicted"/>
<evidence type="ECO:0000256" key="1">
    <source>
        <dbReference type="SAM" id="MobiDB-lite"/>
    </source>
</evidence>
<name>I1I0K1_BRADI</name>
<keyword evidence="2" id="KW-0472">Membrane</keyword>
<reference evidence="5" key="3">
    <citation type="submission" date="2018-08" db="UniProtKB">
        <authorList>
            <consortium name="EnsemblPlants"/>
        </authorList>
    </citation>
    <scope>IDENTIFICATION</scope>
    <source>
        <strain evidence="5">cv. Bd21</strain>
    </source>
</reference>
<reference evidence="4 5" key="1">
    <citation type="journal article" date="2010" name="Nature">
        <title>Genome sequencing and analysis of the model grass Brachypodium distachyon.</title>
        <authorList>
            <consortium name="International Brachypodium Initiative"/>
        </authorList>
    </citation>
    <scope>NUCLEOTIDE SEQUENCE [LARGE SCALE GENOMIC DNA]</scope>
    <source>
        <strain evidence="4 5">Bd21</strain>
    </source>
</reference>
<keyword evidence="2" id="KW-0812">Transmembrane</keyword>
<feature type="compositionally biased region" description="Low complexity" evidence="1">
    <location>
        <begin position="35"/>
        <end position="49"/>
    </location>
</feature>
<organism evidence="4">
    <name type="scientific">Brachypodium distachyon</name>
    <name type="common">Purple false brome</name>
    <name type="synonym">Trachynia distachya</name>
    <dbReference type="NCBI Taxonomy" id="15368"/>
    <lineage>
        <taxon>Eukaryota</taxon>
        <taxon>Viridiplantae</taxon>
        <taxon>Streptophyta</taxon>
        <taxon>Embryophyta</taxon>
        <taxon>Tracheophyta</taxon>
        <taxon>Spermatophyta</taxon>
        <taxon>Magnoliopsida</taxon>
        <taxon>Liliopsida</taxon>
        <taxon>Poales</taxon>
        <taxon>Poaceae</taxon>
        <taxon>BOP clade</taxon>
        <taxon>Pooideae</taxon>
        <taxon>Stipodae</taxon>
        <taxon>Brachypodieae</taxon>
        <taxon>Brachypodium</taxon>
    </lineage>
</organism>
<dbReference type="STRING" id="15368.I1I0K1"/>
<dbReference type="OrthoDB" id="542507at2759"/>
<evidence type="ECO:0000256" key="2">
    <source>
        <dbReference type="SAM" id="Phobius"/>
    </source>
</evidence>
<feature type="chain" id="PRO_5014094969" evidence="3">
    <location>
        <begin position="25"/>
        <end position="313"/>
    </location>
</feature>
<dbReference type="GeneID" id="100826452"/>
<dbReference type="RefSeq" id="XP_003571334.2">
    <property type="nucleotide sequence ID" value="XM_003571286.4"/>
</dbReference>
<dbReference type="PIRSF" id="PIRSF037221">
    <property type="entry name" value="DUF1517"/>
    <property type="match status" value="1"/>
</dbReference>
<dbReference type="HOGENOM" id="CLU_047333_2_0_1"/>
<dbReference type="InterPro" id="IPR053023">
    <property type="entry name" value="FLAP_modulator"/>
</dbReference>
<sequence length="313" mass="34772">MAAARKLPLLLLALLAAAAVPALAASGGAMGGRVSSSRSKSPSSSSSYSRPHWDWEPHHSYHYSTFHIPVGTPPPPPPRGGSGEGKASAAAAGEGSWFRWEVLVFGIVLLGIAVCCCSYYFAPQPRARMSIVKLQVALLGYAKPFQRELNDIAENVDSSERRWYKHILTETICSLRRHRDCCVSSSVSVDFKYGGEAWEEHFDIISMEERCKFDVEALYNMEGVERKKAYHRKQNWSRNEYVVVTILVAADGALELPEITRPADLEAAARKLLSIPEGNIRGIHVLWTPQEENDVLTEEKLLADYPHLKPCHD</sequence>
<dbReference type="KEGG" id="bdi:100826452"/>
<dbReference type="AlphaFoldDB" id="I1I0K1"/>
<gene>
    <name evidence="5" type="primary">LOC100826452</name>
    <name evidence="4" type="ORF">BRADI_3g13940v3</name>
</gene>
<dbReference type="PANTHER" id="PTHR33975">
    <property type="entry name" value="MYELIN-ASSOCIATED OLIGODENDROCYTE BASIC PROTEIN"/>
    <property type="match status" value="1"/>
</dbReference>
<dbReference type="PANTHER" id="PTHR33975:SF7">
    <property type="entry name" value="OS08G0119100 PROTEIN"/>
    <property type="match status" value="1"/>
</dbReference>
<dbReference type="EnsemblPlants" id="KQJ94900">
    <property type="protein sequence ID" value="KQJ94900"/>
    <property type="gene ID" value="BRADI_3g13940v3"/>
</dbReference>
<evidence type="ECO:0000256" key="3">
    <source>
        <dbReference type="SAM" id="SignalP"/>
    </source>
</evidence>
<protein>
    <submittedName>
        <fullName evidence="4 5">Uncharacterized protein</fullName>
    </submittedName>
</protein>
<evidence type="ECO:0000313" key="4">
    <source>
        <dbReference type="EMBL" id="KQJ94900.1"/>
    </source>
</evidence>
<keyword evidence="2" id="KW-1133">Transmembrane helix</keyword>
<feature type="transmembrane region" description="Helical" evidence="2">
    <location>
        <begin position="102"/>
        <end position="122"/>
    </location>
</feature>
<dbReference type="InterPro" id="IPR010903">
    <property type="entry name" value="DUF1517"/>
</dbReference>
<keyword evidence="6" id="KW-1185">Reference proteome</keyword>
<evidence type="ECO:0000313" key="6">
    <source>
        <dbReference type="Proteomes" id="UP000008810"/>
    </source>
</evidence>
<feature type="signal peptide" evidence="3">
    <location>
        <begin position="1"/>
        <end position="24"/>
    </location>
</feature>